<proteinExistence type="predicted"/>
<dbReference type="GO" id="GO:0046872">
    <property type="term" value="F:metal ion binding"/>
    <property type="evidence" value="ECO:0007669"/>
    <property type="project" value="UniProtKB-KW"/>
</dbReference>
<evidence type="ECO:0000256" key="4">
    <source>
        <dbReference type="ARBA" id="ARBA00022759"/>
    </source>
</evidence>
<dbReference type="PANTHER" id="PTHR30001:SF1">
    <property type="entry name" value="RIBONUCLEASE E_G-LIKE PROTEIN, CHLOROPLASTIC"/>
    <property type="match status" value="1"/>
</dbReference>
<organism evidence="10 11">
    <name type="scientific">Teichococcus aestuarii</name>
    <dbReference type="NCBI Taxonomy" id="568898"/>
    <lineage>
        <taxon>Bacteria</taxon>
        <taxon>Pseudomonadati</taxon>
        <taxon>Pseudomonadota</taxon>
        <taxon>Alphaproteobacteria</taxon>
        <taxon>Acetobacterales</taxon>
        <taxon>Roseomonadaceae</taxon>
        <taxon>Roseomonas</taxon>
    </lineage>
</organism>
<keyword evidence="11" id="KW-1185">Reference proteome</keyword>
<sequence length="374" mass="38844">MAAPLILVSVSPGEQRTALLAGDLIDGDRLEAAFIERPARPEGVGDLHIARLSARAPAMGGAFLAMAGGETGFLPDSEGAKGRTEGEWLRVAVTRAAQGGKGPRLAARPGPEAPQGPPRLLARGPDAPLRLAAQHPEATLRTDHPATAARLRAALGAARVSLSTAPAFDEAVEEAFETLSGMAVPLPGGGRLTLHPTPALLAIDIDAGAAAGGRDAAAHRTLNAAALAEALRQIRLRHLAGAILIDMAGMPIARRRDLLPGLQPHLAADPHLRLVGMTGLGLIELQRRRVHTPLHEVLGDPPSPLTRGLLALRRGVREAAARPGARLALTAHPAVLAALRDWPGALEEFTRAAGPLSLRADPLCPPGQEHVHAE</sequence>
<dbReference type="InterPro" id="IPR004659">
    <property type="entry name" value="RNase_E/G"/>
</dbReference>
<evidence type="ECO:0000256" key="5">
    <source>
        <dbReference type="ARBA" id="ARBA00022801"/>
    </source>
</evidence>
<evidence type="ECO:0000256" key="7">
    <source>
        <dbReference type="ARBA" id="ARBA00022884"/>
    </source>
</evidence>
<dbReference type="GO" id="GO:0003723">
    <property type="term" value="F:RNA binding"/>
    <property type="evidence" value="ECO:0007669"/>
    <property type="project" value="UniProtKB-KW"/>
</dbReference>
<keyword evidence="3" id="KW-0479">Metal-binding</keyword>
<comment type="cofactor">
    <cofactor evidence="1">
        <name>Mg(2+)</name>
        <dbReference type="ChEBI" id="CHEBI:18420"/>
    </cofactor>
</comment>
<dbReference type="Proteomes" id="UP000245048">
    <property type="component" value="Unassembled WGS sequence"/>
</dbReference>
<dbReference type="OrthoDB" id="7256894at2"/>
<dbReference type="InterPro" id="IPR019307">
    <property type="entry name" value="RNA-bd_AU-1/RNase_E/G"/>
</dbReference>
<dbReference type="GO" id="GO:0004540">
    <property type="term" value="F:RNA nuclease activity"/>
    <property type="evidence" value="ECO:0007669"/>
    <property type="project" value="InterPro"/>
</dbReference>
<evidence type="ECO:0000256" key="2">
    <source>
        <dbReference type="ARBA" id="ARBA00022722"/>
    </source>
</evidence>
<evidence type="ECO:0000259" key="9">
    <source>
        <dbReference type="Pfam" id="PF10150"/>
    </source>
</evidence>
<reference evidence="11" key="1">
    <citation type="submission" date="2017-10" db="EMBL/GenBank/DDBJ databases">
        <authorList>
            <person name="Toshchakov S.V."/>
            <person name="Goeva M.A."/>
        </authorList>
    </citation>
    <scope>NUCLEOTIDE SEQUENCE [LARGE SCALE GENOMIC DNA]</scope>
    <source>
        <strain evidence="11">JR1/69-1-13</strain>
    </source>
</reference>
<name>A0A2U1V6N2_9PROT</name>
<feature type="domain" description="RNA-binding protein AU-1/Ribonuclease E/G" evidence="9">
    <location>
        <begin position="166"/>
        <end position="290"/>
    </location>
</feature>
<evidence type="ECO:0000256" key="8">
    <source>
        <dbReference type="SAM" id="MobiDB-lite"/>
    </source>
</evidence>
<gene>
    <name evidence="10" type="ORF">CR165_06440</name>
</gene>
<dbReference type="RefSeq" id="WP_109516149.1">
    <property type="nucleotide sequence ID" value="NZ_PDOA01000003.1"/>
</dbReference>
<dbReference type="Pfam" id="PF10150">
    <property type="entry name" value="RNase_E_G"/>
    <property type="match status" value="1"/>
</dbReference>
<keyword evidence="4" id="KW-0255">Endonuclease</keyword>
<evidence type="ECO:0000256" key="3">
    <source>
        <dbReference type="ARBA" id="ARBA00022723"/>
    </source>
</evidence>
<keyword evidence="6" id="KW-0460">Magnesium</keyword>
<dbReference type="GO" id="GO:0004519">
    <property type="term" value="F:endonuclease activity"/>
    <property type="evidence" value="ECO:0007669"/>
    <property type="project" value="UniProtKB-KW"/>
</dbReference>
<keyword evidence="5" id="KW-0378">Hydrolase</keyword>
<keyword evidence="7" id="KW-0694">RNA-binding</keyword>
<comment type="caution">
    <text evidence="10">The sequence shown here is derived from an EMBL/GenBank/DDBJ whole genome shotgun (WGS) entry which is preliminary data.</text>
</comment>
<accession>A0A2U1V6N2</accession>
<protein>
    <submittedName>
        <fullName evidence="10">Ribonuclease</fullName>
    </submittedName>
</protein>
<keyword evidence="2" id="KW-0540">Nuclease</keyword>
<dbReference type="GO" id="GO:0006364">
    <property type="term" value="P:rRNA processing"/>
    <property type="evidence" value="ECO:0007669"/>
    <property type="project" value="TreeGrafter"/>
</dbReference>
<dbReference type="AlphaFoldDB" id="A0A2U1V6N2"/>
<evidence type="ECO:0000256" key="1">
    <source>
        <dbReference type="ARBA" id="ARBA00001946"/>
    </source>
</evidence>
<dbReference type="GO" id="GO:0016787">
    <property type="term" value="F:hydrolase activity"/>
    <property type="evidence" value="ECO:0007669"/>
    <property type="project" value="UniProtKB-KW"/>
</dbReference>
<evidence type="ECO:0000313" key="10">
    <source>
        <dbReference type="EMBL" id="PWC29578.1"/>
    </source>
</evidence>
<evidence type="ECO:0000256" key="6">
    <source>
        <dbReference type="ARBA" id="ARBA00022842"/>
    </source>
</evidence>
<dbReference type="GO" id="GO:0005737">
    <property type="term" value="C:cytoplasm"/>
    <property type="evidence" value="ECO:0007669"/>
    <property type="project" value="TreeGrafter"/>
</dbReference>
<evidence type="ECO:0000313" key="11">
    <source>
        <dbReference type="Proteomes" id="UP000245048"/>
    </source>
</evidence>
<dbReference type="PANTHER" id="PTHR30001">
    <property type="entry name" value="RIBONUCLEASE"/>
    <property type="match status" value="1"/>
</dbReference>
<feature type="region of interest" description="Disordered" evidence="8">
    <location>
        <begin position="98"/>
        <end position="123"/>
    </location>
</feature>
<dbReference type="EMBL" id="PDOA01000003">
    <property type="protein sequence ID" value="PWC29578.1"/>
    <property type="molecule type" value="Genomic_DNA"/>
</dbReference>